<dbReference type="Pfam" id="PF01189">
    <property type="entry name" value="Methyltr_RsmB-F"/>
    <property type="match status" value="1"/>
</dbReference>
<evidence type="ECO:0000256" key="14">
    <source>
        <dbReference type="SAM" id="MobiDB-lite"/>
    </source>
</evidence>
<evidence type="ECO:0000256" key="7">
    <source>
        <dbReference type="ARBA" id="ARBA00022691"/>
    </source>
</evidence>
<dbReference type="InterPro" id="IPR011047">
    <property type="entry name" value="Quinoprotein_ADH-like_sf"/>
</dbReference>
<feature type="region of interest" description="Disordered" evidence="14">
    <location>
        <begin position="1778"/>
        <end position="1812"/>
    </location>
</feature>
<dbReference type="InterPro" id="IPR018314">
    <property type="entry name" value="RsmB/NOL1/NOP2-like_CS"/>
</dbReference>
<evidence type="ECO:0000256" key="12">
    <source>
        <dbReference type="PROSITE-ProRule" id="PRU00221"/>
    </source>
</evidence>
<feature type="domain" description="SAM-dependent MTase RsmB/NOP-type" evidence="15">
    <location>
        <begin position="1084"/>
        <end position="1494"/>
    </location>
</feature>
<evidence type="ECO:0000256" key="3">
    <source>
        <dbReference type="ARBA" id="ARBA00022555"/>
    </source>
</evidence>
<evidence type="ECO:0000256" key="6">
    <source>
        <dbReference type="ARBA" id="ARBA00022679"/>
    </source>
</evidence>
<evidence type="ECO:0000256" key="8">
    <source>
        <dbReference type="ARBA" id="ARBA00022694"/>
    </source>
</evidence>
<dbReference type="Pfam" id="PF25171">
    <property type="entry name" value="Beta-prop_WDR36-Utp21_1st"/>
    <property type="match status" value="1"/>
</dbReference>
<dbReference type="RefSeq" id="XP_073559902.1">
    <property type="nucleotide sequence ID" value="XM_073701779.1"/>
</dbReference>
<dbReference type="Pfam" id="PF25378">
    <property type="entry name" value="PUA_NSUN2"/>
    <property type="match status" value="1"/>
</dbReference>
<keyword evidence="3" id="KW-0820">tRNA-binding</keyword>
<keyword evidence="4 12" id="KW-0853">WD repeat</keyword>
<dbReference type="PANTHER" id="PTHR22840">
    <property type="entry name" value="WD REPEAT-CONTAINING PROTEIN 36"/>
    <property type="match status" value="1"/>
</dbReference>
<feature type="binding site" evidence="13">
    <location>
        <position position="1297"/>
    </location>
    <ligand>
        <name>S-adenosyl-L-methionine</name>
        <dbReference type="ChEBI" id="CHEBI:59789"/>
    </ligand>
</feature>
<organism evidence="16 17">
    <name type="scientific">Trichoderma ghanense</name>
    <dbReference type="NCBI Taxonomy" id="65468"/>
    <lineage>
        <taxon>Eukaryota</taxon>
        <taxon>Fungi</taxon>
        <taxon>Dikarya</taxon>
        <taxon>Ascomycota</taxon>
        <taxon>Pezizomycotina</taxon>
        <taxon>Sordariomycetes</taxon>
        <taxon>Hypocreomycetidae</taxon>
        <taxon>Hypocreales</taxon>
        <taxon>Hypocreaceae</taxon>
        <taxon>Trichoderma</taxon>
    </lineage>
</organism>
<dbReference type="Proteomes" id="UP001642720">
    <property type="component" value="Unassembled WGS sequence"/>
</dbReference>
<evidence type="ECO:0000256" key="4">
    <source>
        <dbReference type="ARBA" id="ARBA00022574"/>
    </source>
</evidence>
<dbReference type="InterPro" id="IPR001680">
    <property type="entry name" value="WD40_rpt"/>
</dbReference>
<dbReference type="SUPFAM" id="SSF53335">
    <property type="entry name" value="S-adenosyl-L-methionine-dependent methyltransferases"/>
    <property type="match status" value="1"/>
</dbReference>
<comment type="similarity">
    <text evidence="2 13">Belongs to the class I-like SAM-binding methyltransferase superfamily. RsmB/NOP family.</text>
</comment>
<dbReference type="Gene3D" id="2.130.10.10">
    <property type="entry name" value="YVTN repeat-like/Quinoprotein amine dehydrogenase"/>
    <property type="match status" value="2"/>
</dbReference>
<dbReference type="SUPFAM" id="SSF50998">
    <property type="entry name" value="Quinoprotein alcohol dehydrogenase-like"/>
    <property type="match status" value="1"/>
</dbReference>
<feature type="repeat" description="WD" evidence="12">
    <location>
        <begin position="618"/>
        <end position="659"/>
    </location>
</feature>
<dbReference type="GeneID" id="300576229"/>
<comment type="caution">
    <text evidence="16">The sequence shown here is derived from an EMBL/GenBank/DDBJ whole genome shotgun (WGS) entry which is preliminary data.</text>
</comment>
<feature type="region of interest" description="Disordered" evidence="14">
    <location>
        <begin position="866"/>
        <end position="902"/>
    </location>
</feature>
<feature type="repeat" description="WD" evidence="12">
    <location>
        <begin position="703"/>
        <end position="744"/>
    </location>
</feature>
<evidence type="ECO:0000256" key="2">
    <source>
        <dbReference type="ARBA" id="ARBA00007494"/>
    </source>
</evidence>
<feature type="compositionally biased region" description="Acidic residues" evidence="14">
    <location>
        <begin position="1788"/>
        <end position="1812"/>
    </location>
</feature>
<feature type="compositionally biased region" description="Basic and acidic residues" evidence="14">
    <location>
        <begin position="1556"/>
        <end position="1576"/>
    </location>
</feature>
<dbReference type="InterPro" id="IPR049560">
    <property type="entry name" value="MeTrfase_RsmB-F_NOP2_cat"/>
</dbReference>
<dbReference type="InterPro" id="IPR057285">
    <property type="entry name" value="Pre-PUA_NSUN2"/>
</dbReference>
<dbReference type="PRINTS" id="PR02011">
    <property type="entry name" value="RCMTNCL1"/>
</dbReference>
<evidence type="ECO:0000256" key="9">
    <source>
        <dbReference type="ARBA" id="ARBA00022737"/>
    </source>
</evidence>
<comment type="subcellular location">
    <subcellularLocation>
        <location evidence="1">Nucleus</location>
    </subcellularLocation>
</comment>
<evidence type="ECO:0000313" key="17">
    <source>
        <dbReference type="Proteomes" id="UP001642720"/>
    </source>
</evidence>
<dbReference type="InterPro" id="IPR007319">
    <property type="entry name" value="WDR36/Utp21_C"/>
</dbReference>
<feature type="region of interest" description="Disordered" evidence="14">
    <location>
        <begin position="1"/>
        <end position="28"/>
    </location>
</feature>
<dbReference type="PROSITE" id="PS01153">
    <property type="entry name" value="NOL1_NOP2_SUN"/>
    <property type="match status" value="1"/>
</dbReference>
<evidence type="ECO:0000259" key="15">
    <source>
        <dbReference type="PROSITE" id="PS51686"/>
    </source>
</evidence>
<keyword evidence="10 13" id="KW-0694">RNA-binding</keyword>
<dbReference type="InterPro" id="IPR023267">
    <property type="entry name" value="RCMT"/>
</dbReference>
<dbReference type="InterPro" id="IPR029063">
    <property type="entry name" value="SAM-dependent_MTases_sf"/>
</dbReference>
<dbReference type="InterPro" id="IPR057286">
    <property type="entry name" value="PUA_NSUN2"/>
</dbReference>
<protein>
    <recommendedName>
        <fullName evidence="15">SAM-dependent MTase RsmB/NOP-type domain-containing protein</fullName>
    </recommendedName>
</protein>
<evidence type="ECO:0000256" key="10">
    <source>
        <dbReference type="ARBA" id="ARBA00022884"/>
    </source>
</evidence>
<dbReference type="PRINTS" id="PR02008">
    <property type="entry name" value="RCMTFAMILY"/>
</dbReference>
<evidence type="ECO:0000256" key="5">
    <source>
        <dbReference type="ARBA" id="ARBA00022603"/>
    </source>
</evidence>
<evidence type="ECO:0000256" key="13">
    <source>
        <dbReference type="PROSITE-ProRule" id="PRU01023"/>
    </source>
</evidence>
<dbReference type="Pfam" id="PF25376">
    <property type="entry name" value="Pre-PUA_NSUN2"/>
    <property type="match status" value="1"/>
</dbReference>
<dbReference type="InterPro" id="IPR019775">
    <property type="entry name" value="WD40_repeat_CS"/>
</dbReference>
<dbReference type="PROSITE" id="PS50082">
    <property type="entry name" value="WD_REPEATS_2"/>
    <property type="match status" value="2"/>
</dbReference>
<dbReference type="Pfam" id="PF25168">
    <property type="entry name" value="Beta-prop_WDR36-Utp21_2nd"/>
    <property type="match status" value="1"/>
</dbReference>
<feature type="binding site" evidence="13">
    <location>
        <position position="1325"/>
    </location>
    <ligand>
        <name>S-adenosyl-L-methionine</name>
        <dbReference type="ChEBI" id="CHEBI:59789"/>
    </ligand>
</feature>
<keyword evidence="8" id="KW-0819">tRNA processing</keyword>
<keyword evidence="5 13" id="KW-0489">Methyltransferase</keyword>
<keyword evidence="9" id="KW-0677">Repeat</keyword>
<dbReference type="PROSITE" id="PS00678">
    <property type="entry name" value="WD_REPEATS_1"/>
    <property type="match status" value="1"/>
</dbReference>
<reference evidence="16 17" key="1">
    <citation type="submission" date="2018-01" db="EMBL/GenBank/DDBJ databases">
        <title>Genome characterization of the sugarcane-associated fungus Trichoderma ghanense CCMA-1212 and their application in lignocelulose bioconversion.</title>
        <authorList>
            <person name="Steindorff A.S."/>
            <person name="Mendes T.D."/>
            <person name="Vilela E.S.D."/>
            <person name="Rodrigues D.S."/>
            <person name="Formighieri E.F."/>
            <person name="Melo I.S."/>
            <person name="Favaro L.C.L."/>
        </authorList>
    </citation>
    <scope>NUCLEOTIDE SEQUENCE [LARGE SCALE GENOMIC DNA]</scope>
    <source>
        <strain evidence="16 17">CCMA-1212</strain>
    </source>
</reference>
<dbReference type="InterPro" id="IPR015943">
    <property type="entry name" value="WD40/YVTN_repeat-like_dom_sf"/>
</dbReference>
<feature type="region of interest" description="Disordered" evidence="14">
    <location>
        <begin position="1499"/>
        <end position="1580"/>
    </location>
</feature>
<dbReference type="PANTHER" id="PTHR22840:SF12">
    <property type="entry name" value="WD REPEAT-CONTAINING PROTEIN 36"/>
    <property type="match status" value="1"/>
</dbReference>
<feature type="compositionally biased region" description="Polar residues" evidence="14">
    <location>
        <begin position="16"/>
        <end position="28"/>
    </location>
</feature>
<feature type="compositionally biased region" description="Basic and acidic residues" evidence="14">
    <location>
        <begin position="1531"/>
        <end position="1540"/>
    </location>
</feature>
<dbReference type="InterPro" id="IPR059157">
    <property type="entry name" value="WDR36-Utp21_N"/>
</dbReference>
<dbReference type="PROSITE" id="PS50294">
    <property type="entry name" value="WD_REPEATS_REGION"/>
    <property type="match status" value="2"/>
</dbReference>
<keyword evidence="7 13" id="KW-0949">S-adenosyl-L-methionine</keyword>
<feature type="binding site" evidence="13">
    <location>
        <begin position="1203"/>
        <end position="1209"/>
    </location>
    <ligand>
        <name>S-adenosyl-L-methionine</name>
        <dbReference type="ChEBI" id="CHEBI:59789"/>
    </ligand>
</feature>
<feature type="active site" description="Nucleophile" evidence="13">
    <location>
        <position position="1378"/>
    </location>
</feature>
<feature type="compositionally biased region" description="Low complexity" evidence="14">
    <location>
        <begin position="1543"/>
        <end position="1555"/>
    </location>
</feature>
<evidence type="ECO:0000256" key="1">
    <source>
        <dbReference type="ARBA" id="ARBA00004123"/>
    </source>
</evidence>
<feature type="binding site" evidence="13">
    <location>
        <position position="1270"/>
    </location>
    <ligand>
        <name>S-adenosyl-L-methionine</name>
        <dbReference type="ChEBI" id="CHEBI:59789"/>
    </ligand>
</feature>
<dbReference type="InterPro" id="IPR001678">
    <property type="entry name" value="MeTrfase_RsmB-F_NOP2_dom"/>
</dbReference>
<dbReference type="Gene3D" id="3.40.50.150">
    <property type="entry name" value="Vaccinia Virus protein VP39"/>
    <property type="match status" value="1"/>
</dbReference>
<dbReference type="InterPro" id="IPR023270">
    <property type="entry name" value="RCMT_NCL1"/>
</dbReference>
<proteinExistence type="inferred from homology"/>
<accession>A0ABY2H7J3</accession>
<keyword evidence="6 13" id="KW-0808">Transferase</keyword>
<dbReference type="SMART" id="SM00320">
    <property type="entry name" value="WD40"/>
    <property type="match status" value="9"/>
</dbReference>
<keyword evidence="17" id="KW-1185">Reference proteome</keyword>
<dbReference type="EMBL" id="PPTA01000005">
    <property type="protein sequence ID" value="TFB03701.1"/>
    <property type="molecule type" value="Genomic_DNA"/>
</dbReference>
<gene>
    <name evidence="16" type="ORF">CCMA1212_004478</name>
</gene>
<evidence type="ECO:0000256" key="11">
    <source>
        <dbReference type="ARBA" id="ARBA00023242"/>
    </source>
</evidence>
<name>A0ABY2H7J3_9HYPO</name>
<keyword evidence="11" id="KW-0539">Nucleus</keyword>
<sequence length="1812" mass="200478">MPHSDPEGPLAKRQKVSTLANAPQPSSNSSRIFAPFRTVGLVAPSSIPFTSFPLGKTTFQITTSVGRSLQTYDLLRGLNLVFVTRPQTLADITATYAYGKKVFAAWGGSQDGEPQGLWVFQRGRKVDEVVLPSDLTEPIQQIMIFGTWFVACAKTRIEVYKTATLEHYTTIHTMAAAKGGHEITGGVVTMPTFLNKIFVGRKDGWVEIWNVSTGKLIYTILPPSPDSGAVTCLEPTPALSLLAIAYSSGALVITNVLTDKRALQVEAGNPEAPVTSISFRTDGLGAGHDGRKDGVMATATPSSGDITFWDLNRGGRVMGVLRSAHNPPSGEGDAVRGGISKVEFLSGQAVIVSSGRDNSLKSWIFDETPFSPIPKILHQRSGHSGPVNCLQFLPSDFDGAEAGNKWIISGGKDRSLWGWSMRRDGQSTELSQGNIRKKAKKIGILAANALAHGPTTTLEDLKAPEITCIAASLNRDGGMGALPGKQEIWQKSRDPKKKLDAEISGMTGWESVVTAHKGDAYARTWFWGRKRAGRWAFPTGDGTDVTTVAISPCGTFALVGSGAGGIDMYNLQSGVHRQRFPSKLTPAQARQLKMQQLRQADDVVQLQSEGNRKYPAGVGKHTKAVTGLVVDSMNKTVVSCSLDGKIKFWDFLTGTLLEQLDWAPMTLPTGCRYHPANNLLAFSCDDLSIRVVDLETKKTIREFWGPKDVINDFCFSNDGRWIIAASRDSVIRVWDLPTSHLIDAIRLEKPCKAVAMSYTGEYLAAALEDSPGVTIWTNKTLYKHVPTRQISEAEISLVAAPTTAGEGNQGLLEAAFEDDKAEEEDSGVVAPTVDQISADLMTLSLVPKSRWQTLLHLDLIKERNKPTEAPKLPEKAPFFLPSTSGAQVPGLKDGAEEAENGSKSRISKFDKARFEETFTSKLRAGAASGNYDGFIEHLKSLSPSSADLELRSLSLGEDDESNELLHFIRALTTRLQARKDYELTQAWMTVFLRLHFDMVMESQTLLKALEEWKAHQEKECNRLDDLVGYCSGVGKNRRGGGGGRGGGERSQSWRDYPALKKEHQKLQEYYDTLLQLPEEEKTQFWEALRRELPNSFRFCGSKGHALAVERLLRTRYIPEIVKIEHQDGRPVDPPKPVPWYPDELAWWMTTPKNVVRKFPPFAAFQKFLVSETSVGNISRQEVVSMIPPLLMDLRPGMTVLDMCAAPGSKSAQLLEMLHVGEESRVRKVLRQYAKEDGLDLGDETKDEAEADLEADPSDAGRATGLLIANDADYKRGHLLVHQLKRLSSPNLLVMNHDATQFPSIKLPSTEPNKPVYLKFDRILADVPCSGDGTARKNVTLWKDWQPGSALGLHVTQIRILVRALQLLKVGGRVVYSTCSMNPVENESIIAAAIERCGGLDNVEIVDTSDQLPALVRRPGLKTWKVMDKSGRIWSSWEEVEKFTKESNDGVVPGRLQSSMFPDPEGTKLPLERCMRVYPHLQDTGGFFITVLEKKSEFKAKPENEAKEATQSNGAAAADNKRPLEDDADTEQPAKKAKTEEETSAATTPAPAAEPAAQREDRPGKPKKNGPVEEPFKYLDPSHPTIQNIKDFYKLSSRFPTDRYMVRNEMGEPAKAIYYTTALTRDILTENEGRGLKFIHGGVRMFMKQDAPSAEVCRWRIQSEGMPILQGYVGETRVVRLRKKETLHKLLIEMFPKISDGGWQNFDEIGERVRDIGMGCCVLRVEPEGDDPEWQERMALPLWKSIHSLNLMLPKEDRSAMLLRVFNDTSPLINISLQRKEKKAAEEAQQQEEQEQELEDIDVEDIPTPEGDD</sequence>
<dbReference type="Pfam" id="PF04192">
    <property type="entry name" value="Utp21"/>
    <property type="match status" value="1"/>
</dbReference>
<evidence type="ECO:0000313" key="16">
    <source>
        <dbReference type="EMBL" id="TFB03701.1"/>
    </source>
</evidence>
<dbReference type="PROSITE" id="PS51686">
    <property type="entry name" value="SAM_MT_RSMB_NOP"/>
    <property type="match status" value="1"/>
</dbReference>